<dbReference type="GeneID" id="108968934"/>
<dbReference type="EMBL" id="GDHF01014762">
    <property type="protein sequence ID" value="JAI37552.1"/>
    <property type="molecule type" value="Transcribed_RNA"/>
</dbReference>
<dbReference type="Gene3D" id="1.20.58.80">
    <property type="entry name" value="Phosphotransferase system, lactose/cellobiose-type IIA subunit"/>
    <property type="match status" value="1"/>
</dbReference>
<reference evidence="4" key="1">
    <citation type="submission" date="2015-06" db="EMBL/GenBank/DDBJ databases">
        <authorList>
            <person name="Hoefler B.C."/>
            <person name="Straight P.D."/>
        </authorList>
    </citation>
    <scope>NUCLEOTIDE SEQUENCE</scope>
</reference>
<keyword evidence="1" id="KW-0551">Lipid droplet</keyword>
<protein>
    <submittedName>
        <fullName evidence="4">MIT domain-containing protein 1</fullName>
    </submittedName>
</protein>
<proteinExistence type="predicted"/>
<evidence type="ECO:0000256" key="1">
    <source>
        <dbReference type="ARBA" id="ARBA00022677"/>
    </source>
</evidence>
<evidence type="ECO:0000256" key="2">
    <source>
        <dbReference type="ARBA" id="ARBA00022902"/>
    </source>
</evidence>
<accession>A0A0K8VFC9</accession>
<dbReference type="InterPro" id="IPR036181">
    <property type="entry name" value="MIT_dom_sf"/>
</dbReference>
<dbReference type="Gene3D" id="3.30.870.30">
    <property type="entry name" value="MITD, C-terminal phospholipase D-like domain"/>
    <property type="match status" value="1"/>
</dbReference>
<dbReference type="SMART" id="SM00745">
    <property type="entry name" value="MIT"/>
    <property type="match status" value="1"/>
</dbReference>
<dbReference type="PANTHER" id="PTHR21222:SF1">
    <property type="entry name" value="MIT DOMAIN-CONTAINING PROTEIN 1"/>
    <property type="match status" value="1"/>
</dbReference>
<dbReference type="InterPro" id="IPR038113">
    <property type="entry name" value="MITD1_C_sf"/>
</dbReference>
<dbReference type="Pfam" id="PF16565">
    <property type="entry name" value="MIT_C"/>
    <property type="match status" value="1"/>
</dbReference>
<dbReference type="InterPro" id="IPR007330">
    <property type="entry name" value="MIT_dom"/>
</dbReference>
<evidence type="ECO:0000313" key="4">
    <source>
        <dbReference type="EMBL" id="JAI37552.1"/>
    </source>
</evidence>
<gene>
    <name evidence="4" type="primary">MITD1_0</name>
    <name evidence="4" type="ORF">c1_g1_i1</name>
</gene>
<organism evidence="4">
    <name type="scientific">Bactrocera latifrons</name>
    <name type="common">Malaysian fruit fly</name>
    <name type="synonym">Chaetodacus latifrons</name>
    <dbReference type="NCBI Taxonomy" id="174628"/>
    <lineage>
        <taxon>Eukaryota</taxon>
        <taxon>Metazoa</taxon>
        <taxon>Ecdysozoa</taxon>
        <taxon>Arthropoda</taxon>
        <taxon>Hexapoda</taxon>
        <taxon>Insecta</taxon>
        <taxon>Pterygota</taxon>
        <taxon>Neoptera</taxon>
        <taxon>Endopterygota</taxon>
        <taxon>Diptera</taxon>
        <taxon>Brachycera</taxon>
        <taxon>Muscomorpha</taxon>
        <taxon>Tephritoidea</taxon>
        <taxon>Tephritidae</taxon>
        <taxon>Bactrocera</taxon>
        <taxon>Bactrocera</taxon>
    </lineage>
</organism>
<dbReference type="AlphaFoldDB" id="A0A0K8VFC9"/>
<dbReference type="OrthoDB" id="19553at2759"/>
<keyword evidence="2" id="KW-0524">Neurogenesis</keyword>
<dbReference type="GO" id="GO:0007399">
    <property type="term" value="P:nervous system development"/>
    <property type="evidence" value="ECO:0007669"/>
    <property type="project" value="UniProtKB-KW"/>
</dbReference>
<dbReference type="Pfam" id="PF04212">
    <property type="entry name" value="MIT"/>
    <property type="match status" value="1"/>
</dbReference>
<feature type="domain" description="MIT" evidence="3">
    <location>
        <begin position="1"/>
        <end position="78"/>
    </location>
</feature>
<dbReference type="PANTHER" id="PTHR21222">
    <property type="entry name" value="MIT DOMAIN-CONTAINING PROTEIN 1"/>
    <property type="match status" value="1"/>
</dbReference>
<dbReference type="CDD" id="cd02685">
    <property type="entry name" value="MIT_C"/>
    <property type="match status" value="1"/>
</dbReference>
<dbReference type="InterPro" id="IPR032341">
    <property type="entry name" value="MITD1_C"/>
</dbReference>
<evidence type="ECO:0000259" key="3">
    <source>
        <dbReference type="SMART" id="SM00745"/>
    </source>
</evidence>
<dbReference type="SUPFAM" id="SSF116846">
    <property type="entry name" value="MIT domain"/>
    <property type="match status" value="1"/>
</dbReference>
<dbReference type="InterPro" id="IPR052817">
    <property type="entry name" value="MIT_domain_contain_protein1"/>
</dbReference>
<name>A0A0K8VFC9_BACLA</name>
<sequence length="240" mass="28007">MFVGKMNAKDILMRAVQCDQAGRILEAQHLYQDGIQILMDLVGDESDVTKKKVFYERIKEYIDRAEQIKDRVQKHVIRGELVSNKAIDDNSTGNSYHSLFGQYLNADVKEVLLEEPYLYEKYQFQNLVTFLELLVKNCRHLKYVRVVTKTDTKAPENQSNVLEQIRADMAKRNVTLSIKFEDTLHDRKIVLSNGYIIKIGRGLHFFKATNPLYSLGLCDYDFRKCLQTDVDIWRTRNFIA</sequence>